<dbReference type="GO" id="GO:0005694">
    <property type="term" value="C:chromosome"/>
    <property type="evidence" value="ECO:0007669"/>
    <property type="project" value="UniProtKB-ARBA"/>
</dbReference>
<name>A0A443S791_9ACAR</name>
<dbReference type="AlphaFoldDB" id="A0A443S791"/>
<dbReference type="Gene3D" id="3.30.420.10">
    <property type="entry name" value="Ribonuclease H-like superfamily/Ribonuclease H"/>
    <property type="match status" value="1"/>
</dbReference>
<dbReference type="PANTHER" id="PTHR46585">
    <property type="entry name" value="INTEGRASE CORE DOMAIN CONTAINING PROTEIN"/>
    <property type="match status" value="1"/>
</dbReference>
<evidence type="ECO:0000259" key="2">
    <source>
        <dbReference type="PROSITE" id="PS50994"/>
    </source>
</evidence>
<dbReference type="InterPro" id="IPR016197">
    <property type="entry name" value="Chromo-like_dom_sf"/>
</dbReference>
<dbReference type="STRING" id="299467.A0A443S791"/>
<dbReference type="InterPro" id="IPR036397">
    <property type="entry name" value="RNaseH_sf"/>
</dbReference>
<dbReference type="CDD" id="cd00024">
    <property type="entry name" value="CD_CSD"/>
    <property type="match status" value="1"/>
</dbReference>
<sequence>DQLTYTLHKAKRKTFKRNRIKVSRINEQWEADIVDMQEFQKQNNNFKYLLTVIDVFSKVAYVVPIKSKSADNTVKAMHGLFKKVTPESLRTDKGLELKNNKMKDLFSAYGVNYFTSKDKNIKCAVVERFNRTLKAKMFKYFTANGTRKYINELQNFVKAYNRTVHRSIGMRPMDVKKENEKMVYSKLYGDLVTNNVKSKIIKGDKVRVTYEQKPFDKSYYPNWTDHIYTVSDVSKNSKPLITLKSHDGKIIEKRFYPEEVQKIGKETYRIEKIIKRRVKQGNTEYLVKWLNFPSSQNSWIAAENVLHVDGSK</sequence>
<dbReference type="SMART" id="SM00298">
    <property type="entry name" value="CHROMO"/>
    <property type="match status" value="1"/>
</dbReference>
<dbReference type="Pfam" id="PF00665">
    <property type="entry name" value="rve"/>
    <property type="match status" value="1"/>
</dbReference>
<evidence type="ECO:0000313" key="4">
    <source>
        <dbReference type="Proteomes" id="UP000288716"/>
    </source>
</evidence>
<dbReference type="GO" id="GO:0003676">
    <property type="term" value="F:nucleic acid binding"/>
    <property type="evidence" value="ECO:0007669"/>
    <property type="project" value="InterPro"/>
</dbReference>
<dbReference type="GO" id="GO:0015074">
    <property type="term" value="P:DNA integration"/>
    <property type="evidence" value="ECO:0007669"/>
    <property type="project" value="InterPro"/>
</dbReference>
<feature type="non-terminal residue" evidence="3">
    <location>
        <position position="1"/>
    </location>
</feature>
<dbReference type="PROSITE" id="PS50013">
    <property type="entry name" value="CHROMO_2"/>
    <property type="match status" value="1"/>
</dbReference>
<feature type="domain" description="Chromo" evidence="1">
    <location>
        <begin position="268"/>
        <end position="312"/>
    </location>
</feature>
<comment type="caution">
    <text evidence="3">The sequence shown here is derived from an EMBL/GenBank/DDBJ whole genome shotgun (WGS) entry which is preliminary data.</text>
</comment>
<proteinExistence type="predicted"/>
<dbReference type="Pfam" id="PF00385">
    <property type="entry name" value="Chromo"/>
    <property type="match status" value="1"/>
</dbReference>
<organism evidence="3 4">
    <name type="scientific">Leptotrombidium deliense</name>
    <dbReference type="NCBI Taxonomy" id="299467"/>
    <lineage>
        <taxon>Eukaryota</taxon>
        <taxon>Metazoa</taxon>
        <taxon>Ecdysozoa</taxon>
        <taxon>Arthropoda</taxon>
        <taxon>Chelicerata</taxon>
        <taxon>Arachnida</taxon>
        <taxon>Acari</taxon>
        <taxon>Acariformes</taxon>
        <taxon>Trombidiformes</taxon>
        <taxon>Prostigmata</taxon>
        <taxon>Anystina</taxon>
        <taxon>Parasitengona</taxon>
        <taxon>Trombiculoidea</taxon>
        <taxon>Trombiculidae</taxon>
        <taxon>Leptotrombidium</taxon>
    </lineage>
</organism>
<evidence type="ECO:0000313" key="3">
    <source>
        <dbReference type="EMBL" id="RWS23397.1"/>
    </source>
</evidence>
<protein>
    <recommendedName>
        <fullName evidence="5">Integrase catalytic domain-containing protein</fullName>
    </recommendedName>
</protein>
<dbReference type="Proteomes" id="UP000288716">
    <property type="component" value="Unassembled WGS sequence"/>
</dbReference>
<reference evidence="3 4" key="1">
    <citation type="journal article" date="2018" name="Gigascience">
        <title>Genomes of trombidid mites reveal novel predicted allergens and laterally-transferred genes associated with secondary metabolism.</title>
        <authorList>
            <person name="Dong X."/>
            <person name="Chaisiri K."/>
            <person name="Xia D."/>
            <person name="Armstrong S.D."/>
            <person name="Fang Y."/>
            <person name="Donnelly M.J."/>
            <person name="Kadowaki T."/>
            <person name="McGarry J.W."/>
            <person name="Darby A.C."/>
            <person name="Makepeace B.L."/>
        </authorList>
    </citation>
    <scope>NUCLEOTIDE SEQUENCE [LARGE SCALE GENOMIC DNA]</scope>
    <source>
        <strain evidence="3">UoL-UT</strain>
    </source>
</reference>
<dbReference type="PROSITE" id="PS50994">
    <property type="entry name" value="INTEGRASE"/>
    <property type="match status" value="1"/>
</dbReference>
<accession>A0A443S791</accession>
<dbReference type="SUPFAM" id="SSF54160">
    <property type="entry name" value="Chromo domain-like"/>
    <property type="match status" value="1"/>
</dbReference>
<dbReference type="InterPro" id="IPR000953">
    <property type="entry name" value="Chromo/chromo_shadow_dom"/>
</dbReference>
<dbReference type="SUPFAM" id="SSF53098">
    <property type="entry name" value="Ribonuclease H-like"/>
    <property type="match status" value="1"/>
</dbReference>
<dbReference type="Gene3D" id="2.40.50.40">
    <property type="match status" value="1"/>
</dbReference>
<dbReference type="PANTHER" id="PTHR46585:SF1">
    <property type="entry name" value="CHROMO DOMAIN-CONTAINING PROTEIN"/>
    <property type="match status" value="1"/>
</dbReference>
<dbReference type="InterPro" id="IPR001584">
    <property type="entry name" value="Integrase_cat-core"/>
</dbReference>
<feature type="domain" description="Integrase catalytic" evidence="2">
    <location>
        <begin position="20"/>
        <end position="180"/>
    </location>
</feature>
<evidence type="ECO:0008006" key="5">
    <source>
        <dbReference type="Google" id="ProtNLM"/>
    </source>
</evidence>
<dbReference type="VEuPathDB" id="VectorBase:LDEU008643"/>
<dbReference type="OrthoDB" id="6510051at2759"/>
<dbReference type="InterPro" id="IPR012337">
    <property type="entry name" value="RNaseH-like_sf"/>
</dbReference>
<dbReference type="EMBL" id="NCKV01006519">
    <property type="protein sequence ID" value="RWS23397.1"/>
    <property type="molecule type" value="Genomic_DNA"/>
</dbReference>
<dbReference type="InterPro" id="IPR023780">
    <property type="entry name" value="Chromo_domain"/>
</dbReference>
<keyword evidence="4" id="KW-1185">Reference proteome</keyword>
<evidence type="ECO:0000259" key="1">
    <source>
        <dbReference type="PROSITE" id="PS50013"/>
    </source>
</evidence>
<gene>
    <name evidence="3" type="ORF">B4U80_10559</name>
</gene>